<accession>L1J348</accession>
<dbReference type="KEGG" id="gtt:GUITHDRAFT_111404"/>
<evidence type="ECO:0000313" key="5">
    <source>
        <dbReference type="Proteomes" id="UP000011087"/>
    </source>
</evidence>
<organism evidence="3">
    <name type="scientific">Guillardia theta (strain CCMP2712)</name>
    <name type="common">Cryptophyte</name>
    <dbReference type="NCBI Taxonomy" id="905079"/>
    <lineage>
        <taxon>Eukaryota</taxon>
        <taxon>Cryptophyceae</taxon>
        <taxon>Pyrenomonadales</taxon>
        <taxon>Geminigeraceae</taxon>
        <taxon>Guillardia</taxon>
    </lineage>
</organism>
<sequence length="1005" mass="113122">MQDFLQEDADEKQGFEIVVLVVERGRWSVSDESVEKLLALLRHPSSRSKLSVLVCFPDRLLRYHKGCNVTSDVCSAFMRHNTCKAAMRHGKADELEWKVTKRGCLHSPGKGSPYAGRVLLPERFDDRVKILSALLELRYLKSTTWRSLSEWLATLTAELIPQLKTLCDVDEVGTVMSCGREEVKNVQEEGFIVWKEEESLRTFGLAVEEFSTGSLSFDPTTFDRLCAGGVGSAEALVCRMSRLGVVDMTAVLDVLPPGDHPLFAASGYNMRLVGMAQQRDREEGMRELVLLLLPAVLDALNDVCLEDFILSSDFASPRLVHEPLRVWHELWNELGRHVCGLTELGDKAILGETLTLLRSTLSDVYFFHFHQDLESDELPMVTWHVNVNKPTRSAAIASPPDVSSPESPSEPRARGGGLRPSLGPGPDAAAHDAKEQRTEATSFLSYLKEQEAAFTAWRSERRYAESVEQGIKQSVQASSEKLESLRTTGWTSFISFLGTLATSTSNKDDEGQGNKREEVKRRADVGRMSTPVRKRKVEEKPCEHAGRQTTRVKSQPPPQHYRSVLGIVIAVKILRGSELHVEVVRVVPGTSAGLMGEIAIGDKIMQIEGRRIEEICGGKHVSMSQAVKTVKQFLYLDRDRTHLEILTSDGRERSIAIPRRPPLIPAIMSRQHGEFGILLGAKDDRVYVRGVRVGSCAFLKGMRSGVEVRAINGRKSEAAAVKEYNAMNKGLVGYRMRIEVRPWKDWDAEEEQEEEEEQEQQRFELIRSVVLQQEQIEIAADAPEVGSKQKSYQRQPQEEGAEEELGGWEGNEEKMNGPGGSQQQYSRINQIDEKNEGVDERQQQAACKRQGRRRGGVDKGQEPRPRQMEERAREELSKRAQEEVHALFQQDQLETEVKQHGSSRNERYEFCSRGSGASDQEAGKQQRRRVYIDSSSEDEAPDTDLQKAHEEMNMVDWCSFRVRSRVSSKMHRSYSNDVAAAHKIDFDRHPLCYLAERGPSGGERL</sequence>
<dbReference type="HOGENOM" id="CLU_298875_0_0_1"/>
<dbReference type="EMBL" id="JH993015">
    <property type="protein sequence ID" value="EKX42732.1"/>
    <property type="molecule type" value="Genomic_DNA"/>
</dbReference>
<reference evidence="3 5" key="1">
    <citation type="journal article" date="2012" name="Nature">
        <title>Algal genomes reveal evolutionary mosaicism and the fate of nucleomorphs.</title>
        <authorList>
            <consortium name="DOE Joint Genome Institute"/>
            <person name="Curtis B.A."/>
            <person name="Tanifuji G."/>
            <person name="Burki F."/>
            <person name="Gruber A."/>
            <person name="Irimia M."/>
            <person name="Maruyama S."/>
            <person name="Arias M.C."/>
            <person name="Ball S.G."/>
            <person name="Gile G.H."/>
            <person name="Hirakawa Y."/>
            <person name="Hopkins J.F."/>
            <person name="Kuo A."/>
            <person name="Rensing S.A."/>
            <person name="Schmutz J."/>
            <person name="Symeonidi A."/>
            <person name="Elias M."/>
            <person name="Eveleigh R.J."/>
            <person name="Herman E.K."/>
            <person name="Klute M.J."/>
            <person name="Nakayama T."/>
            <person name="Obornik M."/>
            <person name="Reyes-Prieto A."/>
            <person name="Armbrust E.V."/>
            <person name="Aves S.J."/>
            <person name="Beiko R.G."/>
            <person name="Coutinho P."/>
            <person name="Dacks J.B."/>
            <person name="Durnford D.G."/>
            <person name="Fast N.M."/>
            <person name="Green B.R."/>
            <person name="Grisdale C.J."/>
            <person name="Hempel F."/>
            <person name="Henrissat B."/>
            <person name="Hoppner M.P."/>
            <person name="Ishida K."/>
            <person name="Kim E."/>
            <person name="Koreny L."/>
            <person name="Kroth P.G."/>
            <person name="Liu Y."/>
            <person name="Malik S.B."/>
            <person name="Maier U.G."/>
            <person name="McRose D."/>
            <person name="Mock T."/>
            <person name="Neilson J.A."/>
            <person name="Onodera N.T."/>
            <person name="Poole A.M."/>
            <person name="Pritham E.J."/>
            <person name="Richards T.A."/>
            <person name="Rocap G."/>
            <person name="Roy S.W."/>
            <person name="Sarai C."/>
            <person name="Schaack S."/>
            <person name="Shirato S."/>
            <person name="Slamovits C.H."/>
            <person name="Spencer D.F."/>
            <person name="Suzuki S."/>
            <person name="Worden A.Z."/>
            <person name="Zauner S."/>
            <person name="Barry K."/>
            <person name="Bell C."/>
            <person name="Bharti A.K."/>
            <person name="Crow J.A."/>
            <person name="Grimwood J."/>
            <person name="Kramer R."/>
            <person name="Lindquist E."/>
            <person name="Lucas S."/>
            <person name="Salamov A."/>
            <person name="McFadden G.I."/>
            <person name="Lane C.E."/>
            <person name="Keeling P.J."/>
            <person name="Gray M.W."/>
            <person name="Grigoriev I.V."/>
            <person name="Archibald J.M."/>
        </authorList>
    </citation>
    <scope>NUCLEOTIDE SEQUENCE</scope>
    <source>
        <strain evidence="3 5">CCMP2712</strain>
    </source>
</reference>
<feature type="compositionally biased region" description="Basic and acidic residues" evidence="1">
    <location>
        <begin position="855"/>
        <end position="885"/>
    </location>
</feature>
<reference evidence="5" key="2">
    <citation type="submission" date="2012-11" db="EMBL/GenBank/DDBJ databases">
        <authorList>
            <person name="Kuo A."/>
            <person name="Curtis B.A."/>
            <person name="Tanifuji G."/>
            <person name="Burki F."/>
            <person name="Gruber A."/>
            <person name="Irimia M."/>
            <person name="Maruyama S."/>
            <person name="Arias M.C."/>
            <person name="Ball S.G."/>
            <person name="Gile G.H."/>
            <person name="Hirakawa Y."/>
            <person name="Hopkins J.F."/>
            <person name="Rensing S.A."/>
            <person name="Schmutz J."/>
            <person name="Symeonidi A."/>
            <person name="Elias M."/>
            <person name="Eveleigh R.J."/>
            <person name="Herman E.K."/>
            <person name="Klute M.J."/>
            <person name="Nakayama T."/>
            <person name="Obornik M."/>
            <person name="Reyes-Prieto A."/>
            <person name="Armbrust E.V."/>
            <person name="Aves S.J."/>
            <person name="Beiko R.G."/>
            <person name="Coutinho P."/>
            <person name="Dacks J.B."/>
            <person name="Durnford D.G."/>
            <person name="Fast N.M."/>
            <person name="Green B.R."/>
            <person name="Grisdale C."/>
            <person name="Hempe F."/>
            <person name="Henrissat B."/>
            <person name="Hoppner M.P."/>
            <person name="Ishida K.-I."/>
            <person name="Kim E."/>
            <person name="Koreny L."/>
            <person name="Kroth P.G."/>
            <person name="Liu Y."/>
            <person name="Malik S.-B."/>
            <person name="Maier U.G."/>
            <person name="McRose D."/>
            <person name="Mock T."/>
            <person name="Neilson J.A."/>
            <person name="Onodera N.T."/>
            <person name="Poole A.M."/>
            <person name="Pritham E.J."/>
            <person name="Richards T.A."/>
            <person name="Rocap G."/>
            <person name="Roy S.W."/>
            <person name="Sarai C."/>
            <person name="Schaack S."/>
            <person name="Shirato S."/>
            <person name="Slamovits C.H."/>
            <person name="Spencer D.F."/>
            <person name="Suzuki S."/>
            <person name="Worden A.Z."/>
            <person name="Zauner S."/>
            <person name="Barry K."/>
            <person name="Bell C."/>
            <person name="Bharti A.K."/>
            <person name="Crow J.A."/>
            <person name="Grimwood J."/>
            <person name="Kramer R."/>
            <person name="Lindquist E."/>
            <person name="Lucas S."/>
            <person name="Salamov A."/>
            <person name="McFadden G.I."/>
            <person name="Lane C.E."/>
            <person name="Keeling P.J."/>
            <person name="Gray M.W."/>
            <person name="Grigoriev I.V."/>
            <person name="Archibald J.M."/>
        </authorList>
    </citation>
    <scope>NUCLEOTIDE SEQUENCE</scope>
    <source>
        <strain evidence="5">CCMP2712</strain>
    </source>
</reference>
<feature type="compositionally biased region" description="Basic and acidic residues" evidence="1">
    <location>
        <begin position="506"/>
        <end position="521"/>
    </location>
</feature>
<feature type="compositionally biased region" description="Basic and acidic residues" evidence="1">
    <location>
        <begin position="830"/>
        <end position="842"/>
    </location>
</feature>
<dbReference type="InterPro" id="IPR036034">
    <property type="entry name" value="PDZ_sf"/>
</dbReference>
<dbReference type="Proteomes" id="UP000011087">
    <property type="component" value="Unassembled WGS sequence"/>
</dbReference>
<keyword evidence="5" id="KW-1185">Reference proteome</keyword>
<feature type="compositionally biased region" description="Basic and acidic residues" evidence="1">
    <location>
        <begin position="895"/>
        <end position="910"/>
    </location>
</feature>
<feature type="region of interest" description="Disordered" evidence="1">
    <location>
        <begin position="502"/>
        <end position="521"/>
    </location>
</feature>
<evidence type="ECO:0000259" key="2">
    <source>
        <dbReference type="PROSITE" id="PS50106"/>
    </source>
</evidence>
<feature type="compositionally biased region" description="Low complexity" evidence="1">
    <location>
        <begin position="398"/>
        <end position="407"/>
    </location>
</feature>
<feature type="region of interest" description="Disordered" evidence="1">
    <location>
        <begin position="533"/>
        <end position="558"/>
    </location>
</feature>
<dbReference type="SUPFAM" id="SSF50156">
    <property type="entry name" value="PDZ domain-like"/>
    <property type="match status" value="2"/>
</dbReference>
<dbReference type="RefSeq" id="XP_005829712.1">
    <property type="nucleotide sequence ID" value="XM_005829655.1"/>
</dbReference>
<dbReference type="AlphaFoldDB" id="L1J348"/>
<dbReference type="InterPro" id="IPR001478">
    <property type="entry name" value="PDZ"/>
</dbReference>
<dbReference type="SMART" id="SM00228">
    <property type="entry name" value="PDZ"/>
    <property type="match status" value="2"/>
</dbReference>
<name>L1J348_GUITC</name>
<evidence type="ECO:0000313" key="3">
    <source>
        <dbReference type="EMBL" id="EKX42732.1"/>
    </source>
</evidence>
<feature type="region of interest" description="Disordered" evidence="1">
    <location>
        <begin position="394"/>
        <end position="436"/>
    </location>
</feature>
<protein>
    <recommendedName>
        <fullName evidence="2">PDZ domain-containing protein</fullName>
    </recommendedName>
</protein>
<feature type="compositionally biased region" description="Basic and acidic residues" evidence="1">
    <location>
        <begin position="536"/>
        <end position="546"/>
    </location>
</feature>
<dbReference type="EnsemblProtists" id="EKX42732">
    <property type="protein sequence ID" value="EKX42732"/>
    <property type="gene ID" value="GUITHDRAFT_111404"/>
</dbReference>
<reference evidence="4" key="3">
    <citation type="submission" date="2015-06" db="UniProtKB">
        <authorList>
            <consortium name="EnsemblProtists"/>
        </authorList>
    </citation>
    <scope>IDENTIFICATION</scope>
</reference>
<feature type="region of interest" description="Disordered" evidence="1">
    <location>
        <begin position="780"/>
        <end position="943"/>
    </location>
</feature>
<dbReference type="PaxDb" id="55529-EKX42732"/>
<dbReference type="PROSITE" id="PS50106">
    <property type="entry name" value="PDZ"/>
    <property type="match status" value="1"/>
</dbReference>
<feature type="domain" description="PDZ" evidence="2">
    <location>
        <begin position="551"/>
        <end position="632"/>
    </location>
</feature>
<evidence type="ECO:0000313" key="4">
    <source>
        <dbReference type="EnsemblProtists" id="EKX42732"/>
    </source>
</evidence>
<evidence type="ECO:0000256" key="1">
    <source>
        <dbReference type="SAM" id="MobiDB-lite"/>
    </source>
</evidence>
<gene>
    <name evidence="3" type="ORF">GUITHDRAFT_111404</name>
</gene>
<proteinExistence type="predicted"/>
<dbReference type="GeneID" id="17299324"/>